<accession>A0A101KV58</accession>
<evidence type="ECO:0000256" key="1">
    <source>
        <dbReference type="SAM" id="Phobius"/>
    </source>
</evidence>
<feature type="transmembrane region" description="Helical" evidence="1">
    <location>
        <begin position="61"/>
        <end position="81"/>
    </location>
</feature>
<organism evidence="2 3">
    <name type="scientific">Rhizobium loti</name>
    <name type="common">Mesorhizobium loti</name>
    <dbReference type="NCBI Taxonomy" id="381"/>
    <lineage>
        <taxon>Bacteria</taxon>
        <taxon>Pseudomonadati</taxon>
        <taxon>Pseudomonadota</taxon>
        <taxon>Alphaproteobacteria</taxon>
        <taxon>Hyphomicrobiales</taxon>
        <taxon>Phyllobacteriaceae</taxon>
        <taxon>Mesorhizobium</taxon>
    </lineage>
</organism>
<gene>
    <name evidence="2" type="ORF">AU467_16895</name>
</gene>
<name>A0A101KV58_RHILI</name>
<sequence>MIGKWFKPWGTLLKWLNRYRRAYGGVRGMLASPFFGLAILITGLSYSLWVEPKWIEKAETLIPSLLGFSLGTYAIIFSIVGGRIKGALRQVSAPHGVSYLEAVNAVFFHYIFVQVVCLSWAFLYQGTWLYDLTRALEVYMPSVKTVFLYASLTGSFIGCFLLVYSVLLMIAAALAVYRLAILKDPSEDAGR</sequence>
<dbReference type="OrthoDB" id="8300046at2"/>
<feature type="transmembrane region" description="Helical" evidence="1">
    <location>
        <begin position="146"/>
        <end position="177"/>
    </location>
</feature>
<keyword evidence="1" id="KW-0812">Transmembrane</keyword>
<feature type="transmembrane region" description="Helical" evidence="1">
    <location>
        <begin position="28"/>
        <end position="49"/>
    </location>
</feature>
<keyword evidence="1" id="KW-0472">Membrane</keyword>
<dbReference type="EMBL" id="LPWA01000090">
    <property type="protein sequence ID" value="KUM27568.1"/>
    <property type="molecule type" value="Genomic_DNA"/>
</dbReference>
<proteinExistence type="predicted"/>
<dbReference type="Proteomes" id="UP000053176">
    <property type="component" value="Unassembled WGS sequence"/>
</dbReference>
<dbReference type="AlphaFoldDB" id="A0A101KV58"/>
<feature type="transmembrane region" description="Helical" evidence="1">
    <location>
        <begin position="102"/>
        <end position="126"/>
    </location>
</feature>
<keyword evidence="1" id="KW-1133">Transmembrane helix</keyword>
<comment type="caution">
    <text evidence="2">The sequence shown here is derived from an EMBL/GenBank/DDBJ whole genome shotgun (WGS) entry which is preliminary data.</text>
</comment>
<evidence type="ECO:0000313" key="2">
    <source>
        <dbReference type="EMBL" id="KUM27568.1"/>
    </source>
</evidence>
<protein>
    <submittedName>
        <fullName evidence="2">Uncharacterized protein</fullName>
    </submittedName>
</protein>
<evidence type="ECO:0000313" key="3">
    <source>
        <dbReference type="Proteomes" id="UP000053176"/>
    </source>
</evidence>
<reference evidence="2 3" key="1">
    <citation type="submission" date="2015-12" db="EMBL/GenBank/DDBJ databases">
        <title>Draft genome sequence of Mesorhizobium sp. UFLA 01-765, a multitolerant efficient symbiont and plant-growth promoting strain isolated from Zn-mining soil using Leucaena leucocephala as a trap plant.</title>
        <authorList>
            <person name="Rangel W.M."/>
            <person name="Thijs S."/>
            <person name="Longatti S.M."/>
            <person name="Moreira F.M."/>
            <person name="Weyens N."/>
            <person name="Vangronsveld J."/>
            <person name="Van Hamme J.D."/>
            <person name="Bottos E.M."/>
            <person name="Rineau F."/>
        </authorList>
    </citation>
    <scope>NUCLEOTIDE SEQUENCE [LARGE SCALE GENOMIC DNA]</scope>
    <source>
        <strain evidence="2 3">UFLA 01-765</strain>
    </source>
</reference>